<sequence length="218" mass="24636">MSKAAKQISNLLSDDDCNNHDDMVILRIRGLLEVSPSTSSMAKSMKVKLDAFTLNIRALESNSKQHDFGGNVLENSNWIGPVLVREVKGEGRKDDVYMCWMDLYRISSLSMESINYNRYKGIIGIQVIGMQATFYISTLLSKGFYVMMEICSITLPKGLTEILSYFANLSDLLPVIQCYKNCFELVNNVISESHMNTFDAKKIICTSKHRKCPVVLNH</sequence>
<dbReference type="AlphaFoldDB" id="A0A367JMW0"/>
<dbReference type="OrthoDB" id="2248794at2759"/>
<organism evidence="1 2">
    <name type="scientific">Rhizopus azygosporus</name>
    <name type="common">Rhizopus microsporus var. azygosporus</name>
    <dbReference type="NCBI Taxonomy" id="86630"/>
    <lineage>
        <taxon>Eukaryota</taxon>
        <taxon>Fungi</taxon>
        <taxon>Fungi incertae sedis</taxon>
        <taxon>Mucoromycota</taxon>
        <taxon>Mucoromycotina</taxon>
        <taxon>Mucoromycetes</taxon>
        <taxon>Mucorales</taxon>
        <taxon>Mucorineae</taxon>
        <taxon>Rhizopodaceae</taxon>
        <taxon>Rhizopus</taxon>
    </lineage>
</organism>
<evidence type="ECO:0000313" key="2">
    <source>
        <dbReference type="Proteomes" id="UP000252139"/>
    </source>
</evidence>
<keyword evidence="2" id="KW-1185">Reference proteome</keyword>
<evidence type="ECO:0000313" key="1">
    <source>
        <dbReference type="EMBL" id="RCH91267.1"/>
    </source>
</evidence>
<gene>
    <name evidence="1" type="ORF">CU097_006716</name>
</gene>
<proteinExistence type="predicted"/>
<dbReference type="STRING" id="86630.A0A367JMW0"/>
<protein>
    <submittedName>
        <fullName evidence="1">Uncharacterized protein</fullName>
    </submittedName>
</protein>
<dbReference type="Proteomes" id="UP000252139">
    <property type="component" value="Unassembled WGS sequence"/>
</dbReference>
<dbReference type="EMBL" id="PJQL01000995">
    <property type="protein sequence ID" value="RCH91267.1"/>
    <property type="molecule type" value="Genomic_DNA"/>
</dbReference>
<comment type="caution">
    <text evidence="1">The sequence shown here is derived from an EMBL/GenBank/DDBJ whole genome shotgun (WGS) entry which is preliminary data.</text>
</comment>
<name>A0A367JMW0_RHIAZ</name>
<accession>A0A367JMW0</accession>
<reference evidence="1 2" key="1">
    <citation type="journal article" date="2018" name="G3 (Bethesda)">
        <title>Phylogenetic and Phylogenomic Definition of Rhizopus Species.</title>
        <authorList>
            <person name="Gryganskyi A.P."/>
            <person name="Golan J."/>
            <person name="Dolatabadi S."/>
            <person name="Mondo S."/>
            <person name="Robb S."/>
            <person name="Idnurm A."/>
            <person name="Muszewska A."/>
            <person name="Steczkiewicz K."/>
            <person name="Masonjones S."/>
            <person name="Liao H.L."/>
            <person name="Gajdeczka M.T."/>
            <person name="Anike F."/>
            <person name="Vuek A."/>
            <person name="Anishchenko I.M."/>
            <person name="Voigt K."/>
            <person name="de Hoog G.S."/>
            <person name="Smith M.E."/>
            <person name="Heitman J."/>
            <person name="Vilgalys R."/>
            <person name="Stajich J.E."/>
        </authorList>
    </citation>
    <scope>NUCLEOTIDE SEQUENCE [LARGE SCALE GENOMIC DNA]</scope>
    <source>
        <strain evidence="1 2">CBS 357.93</strain>
    </source>
</reference>